<dbReference type="SUPFAM" id="SSF51306">
    <property type="entry name" value="LexA/Signal peptidase"/>
    <property type="match status" value="1"/>
</dbReference>
<organism evidence="6 7">
    <name type="scientific">Breznakibacter xylanolyticus</name>
    <dbReference type="NCBI Taxonomy" id="990"/>
    <lineage>
        <taxon>Bacteria</taxon>
        <taxon>Pseudomonadati</taxon>
        <taxon>Bacteroidota</taxon>
        <taxon>Bacteroidia</taxon>
        <taxon>Marinilabiliales</taxon>
        <taxon>Marinilabiliaceae</taxon>
        <taxon>Breznakibacter</taxon>
    </lineage>
</organism>
<dbReference type="Gene3D" id="2.10.109.10">
    <property type="entry name" value="Umud Fragment, subunit A"/>
    <property type="match status" value="1"/>
</dbReference>
<reference evidence="6 7" key="1">
    <citation type="submission" date="2018-06" db="EMBL/GenBank/DDBJ databases">
        <title>Genomic Encyclopedia of Archaeal and Bacterial Type Strains, Phase II (KMG-II): from individual species to whole genera.</title>
        <authorList>
            <person name="Goeker M."/>
        </authorList>
    </citation>
    <scope>NUCLEOTIDE SEQUENCE [LARGE SCALE GENOMIC DNA]</scope>
    <source>
        <strain evidence="6 7">DSM 6779</strain>
    </source>
</reference>
<keyword evidence="7" id="KW-1185">Reference proteome</keyword>
<name>A0A2W7PV87_9BACT</name>
<dbReference type="RefSeq" id="WP_111446524.1">
    <property type="nucleotide sequence ID" value="NZ_QKZK01000026.1"/>
</dbReference>
<dbReference type="InterPro" id="IPR000223">
    <property type="entry name" value="Pept_S26A_signal_pept_1"/>
</dbReference>
<dbReference type="GO" id="GO:0006465">
    <property type="term" value="P:signal peptide processing"/>
    <property type="evidence" value="ECO:0007669"/>
    <property type="project" value="InterPro"/>
</dbReference>
<dbReference type="Pfam" id="PF10502">
    <property type="entry name" value="Peptidase_S26"/>
    <property type="match status" value="2"/>
</dbReference>
<feature type="domain" description="Peptidase S26" evidence="5">
    <location>
        <begin position="337"/>
        <end position="374"/>
    </location>
</feature>
<keyword evidence="4" id="KW-0645">Protease</keyword>
<evidence type="ECO:0000256" key="4">
    <source>
        <dbReference type="RuleBase" id="RU362042"/>
    </source>
</evidence>
<dbReference type="GO" id="GO:0016020">
    <property type="term" value="C:membrane"/>
    <property type="evidence" value="ECO:0007669"/>
    <property type="project" value="UniProtKB-SubCell"/>
</dbReference>
<dbReference type="PANTHER" id="PTHR43390">
    <property type="entry name" value="SIGNAL PEPTIDASE I"/>
    <property type="match status" value="1"/>
</dbReference>
<evidence type="ECO:0000259" key="5">
    <source>
        <dbReference type="Pfam" id="PF10502"/>
    </source>
</evidence>
<feature type="transmembrane region" description="Helical" evidence="4">
    <location>
        <begin position="61"/>
        <end position="81"/>
    </location>
</feature>
<evidence type="ECO:0000256" key="1">
    <source>
        <dbReference type="ARBA" id="ARBA00009370"/>
    </source>
</evidence>
<gene>
    <name evidence="6" type="ORF">LX69_02685</name>
</gene>
<dbReference type="PANTHER" id="PTHR43390:SF1">
    <property type="entry name" value="CHLOROPLAST PROCESSING PEPTIDASE"/>
    <property type="match status" value="1"/>
</dbReference>
<keyword evidence="4" id="KW-0812">Transmembrane</keyword>
<feature type="domain" description="Peptidase S26" evidence="5">
    <location>
        <begin position="61"/>
        <end position="204"/>
    </location>
</feature>
<feature type="active site" evidence="3">
    <location>
        <position position="87"/>
    </location>
</feature>
<sequence length="383" mass="44583">MTHKRLIGHITLAIIIFYTAITALHWLMIIGLLGWMIFFVATSRNSWCVAFRQTTWLSYPALLLLVFIAAIGFKSMFLCLYKIPSSSMEQTIKPGDIVWVNKMVYGPRLPTSPYDIPWVNVLFWLANRHDSAKTQITWPYRRLKGFSKMKVGDIFVFEHPDLGENFIKRCMGAPGDTLQLIDARVFINHKPVANPPRAQFYSRIEMDTTVRTPNPSLTKMLKKEWMNFQPHQHCYAGIMLTENQRDQLRQHPQVSRVSFETRSADTIWLVYPFIRELNWDIDNYGPVVIPCNGLRMKLDAITFALYQSIIRKYEGHDFYTKDNLYYLDGQPITHYEFSHDYCFAMGDNRHDSNDSRYFGFVPMKLVVGKATATVYSPNSEDIQ</sequence>
<dbReference type="InterPro" id="IPR019533">
    <property type="entry name" value="Peptidase_S26"/>
</dbReference>
<keyword evidence="4" id="KW-0472">Membrane</keyword>
<dbReference type="OrthoDB" id="9802919at2"/>
<dbReference type="GO" id="GO:0004252">
    <property type="term" value="F:serine-type endopeptidase activity"/>
    <property type="evidence" value="ECO:0007669"/>
    <property type="project" value="InterPro"/>
</dbReference>
<dbReference type="InterPro" id="IPR036286">
    <property type="entry name" value="LexA/Signal_pep-like_sf"/>
</dbReference>
<comment type="caution">
    <text evidence="6">The sequence shown here is derived from an EMBL/GenBank/DDBJ whole genome shotgun (WGS) entry which is preliminary data.</text>
</comment>
<dbReference type="NCBIfam" id="TIGR02227">
    <property type="entry name" value="sigpep_I_bact"/>
    <property type="match status" value="1"/>
</dbReference>
<evidence type="ECO:0000313" key="7">
    <source>
        <dbReference type="Proteomes" id="UP000249239"/>
    </source>
</evidence>
<dbReference type="CDD" id="cd06530">
    <property type="entry name" value="S26_SPase_I"/>
    <property type="match status" value="2"/>
</dbReference>
<dbReference type="EC" id="3.4.21.89" evidence="4"/>
<comment type="similarity">
    <text evidence="1 4">Belongs to the peptidase S26 family.</text>
</comment>
<comment type="caution">
    <text evidence="4">Lacks conserved residue(s) required for the propagation of feature annotation.</text>
</comment>
<dbReference type="AlphaFoldDB" id="A0A2W7PV87"/>
<dbReference type="Proteomes" id="UP000249239">
    <property type="component" value="Unassembled WGS sequence"/>
</dbReference>
<feature type="active site" evidence="3">
    <location>
        <position position="168"/>
    </location>
</feature>
<proteinExistence type="inferred from homology"/>
<accession>A0A2W7PV87</accession>
<keyword evidence="4" id="KW-1133">Transmembrane helix</keyword>
<comment type="catalytic activity">
    <reaction evidence="4">
        <text>Cleavage of hydrophobic, N-terminal signal or leader sequences from secreted and periplasmic proteins.</text>
        <dbReference type="EC" id="3.4.21.89"/>
    </reaction>
</comment>
<evidence type="ECO:0000313" key="6">
    <source>
        <dbReference type="EMBL" id="PZX13429.1"/>
    </source>
</evidence>
<comment type="subcellular location">
    <subcellularLocation>
        <location evidence="4">Membrane</location>
        <topology evidence="4">Single-pass type II membrane protein</topology>
    </subcellularLocation>
</comment>
<evidence type="ECO:0000256" key="2">
    <source>
        <dbReference type="ARBA" id="ARBA00019232"/>
    </source>
</evidence>
<evidence type="ECO:0000256" key="3">
    <source>
        <dbReference type="PIRSR" id="PIRSR600223-1"/>
    </source>
</evidence>
<dbReference type="GO" id="GO:0009003">
    <property type="term" value="F:signal peptidase activity"/>
    <property type="evidence" value="ECO:0007669"/>
    <property type="project" value="UniProtKB-EC"/>
</dbReference>
<keyword evidence="4" id="KW-0378">Hydrolase</keyword>
<protein>
    <recommendedName>
        <fullName evidence="2 4">Signal peptidase I</fullName>
        <ecNumber evidence="4">3.4.21.89</ecNumber>
    </recommendedName>
</protein>
<dbReference type="PRINTS" id="PR00727">
    <property type="entry name" value="LEADERPTASE"/>
</dbReference>
<feature type="transmembrane region" description="Helical" evidence="4">
    <location>
        <begin position="12"/>
        <end position="41"/>
    </location>
</feature>
<dbReference type="EMBL" id="QKZK01000026">
    <property type="protein sequence ID" value="PZX13429.1"/>
    <property type="molecule type" value="Genomic_DNA"/>
</dbReference>